<comment type="similarity">
    <text evidence="1">Belongs to the BetVI family.</text>
</comment>
<dbReference type="Gene3D" id="3.30.530.20">
    <property type="match status" value="1"/>
</dbReference>
<evidence type="ECO:0000256" key="1">
    <source>
        <dbReference type="ARBA" id="ARBA00009744"/>
    </source>
</evidence>
<dbReference type="InterPro" id="IPR050279">
    <property type="entry name" value="Plant_def-hormone_signal"/>
</dbReference>
<comment type="caution">
    <text evidence="3">The sequence shown here is derived from an EMBL/GenBank/DDBJ whole genome shotgun (WGS) entry which is preliminary data.</text>
</comment>
<dbReference type="AlphaFoldDB" id="A0AA38VUS4"/>
<dbReference type="PANTHER" id="PTHR31213">
    <property type="entry name" value="OS08G0374000 PROTEIN-RELATED"/>
    <property type="match status" value="1"/>
</dbReference>
<dbReference type="CDD" id="cd07816">
    <property type="entry name" value="Bet_v1-like"/>
    <property type="match status" value="1"/>
</dbReference>
<evidence type="ECO:0000313" key="4">
    <source>
        <dbReference type="Proteomes" id="UP001172457"/>
    </source>
</evidence>
<accession>A0AA38VUS4</accession>
<dbReference type="SUPFAM" id="SSF55961">
    <property type="entry name" value="Bet v1-like"/>
    <property type="match status" value="1"/>
</dbReference>
<reference evidence="3" key="1">
    <citation type="submission" date="2023-03" db="EMBL/GenBank/DDBJ databases">
        <title>Chromosome-scale reference genome and RAD-based genetic map of yellow starthistle (Centaurea solstitialis) reveal putative structural variation and QTLs associated with invader traits.</title>
        <authorList>
            <person name="Reatini B."/>
            <person name="Cang F.A."/>
            <person name="Jiang Q."/>
            <person name="Mckibben M.T.W."/>
            <person name="Barker M.S."/>
            <person name="Rieseberg L.H."/>
            <person name="Dlugosch K.M."/>
        </authorList>
    </citation>
    <scope>NUCLEOTIDE SEQUENCE</scope>
    <source>
        <strain evidence="3">CAN-66</strain>
        <tissue evidence="3">Leaf</tissue>
    </source>
</reference>
<proteinExistence type="inferred from homology"/>
<dbReference type="GO" id="GO:0004864">
    <property type="term" value="F:protein phosphatase inhibitor activity"/>
    <property type="evidence" value="ECO:0007669"/>
    <property type="project" value="TreeGrafter"/>
</dbReference>
<organism evidence="3 4">
    <name type="scientific">Centaurea solstitialis</name>
    <name type="common">yellow star-thistle</name>
    <dbReference type="NCBI Taxonomy" id="347529"/>
    <lineage>
        <taxon>Eukaryota</taxon>
        <taxon>Viridiplantae</taxon>
        <taxon>Streptophyta</taxon>
        <taxon>Embryophyta</taxon>
        <taxon>Tracheophyta</taxon>
        <taxon>Spermatophyta</taxon>
        <taxon>Magnoliopsida</taxon>
        <taxon>eudicotyledons</taxon>
        <taxon>Gunneridae</taxon>
        <taxon>Pentapetalae</taxon>
        <taxon>asterids</taxon>
        <taxon>campanulids</taxon>
        <taxon>Asterales</taxon>
        <taxon>Asteraceae</taxon>
        <taxon>Carduoideae</taxon>
        <taxon>Cardueae</taxon>
        <taxon>Centaureinae</taxon>
        <taxon>Centaurea</taxon>
    </lineage>
</organism>
<dbReference type="Proteomes" id="UP001172457">
    <property type="component" value="Unassembled WGS sequence"/>
</dbReference>
<dbReference type="Pfam" id="PF00407">
    <property type="entry name" value="Bet_v_1"/>
    <property type="match status" value="1"/>
</dbReference>
<dbReference type="GO" id="GO:0038023">
    <property type="term" value="F:signaling receptor activity"/>
    <property type="evidence" value="ECO:0007669"/>
    <property type="project" value="TreeGrafter"/>
</dbReference>
<dbReference type="FunFam" id="3.30.530.20:FF:000007">
    <property type="entry name" value="Major pollen allergen Bet v 1-A"/>
    <property type="match status" value="1"/>
</dbReference>
<dbReference type="GO" id="GO:0009738">
    <property type="term" value="P:abscisic acid-activated signaling pathway"/>
    <property type="evidence" value="ECO:0007669"/>
    <property type="project" value="TreeGrafter"/>
</dbReference>
<dbReference type="InterPro" id="IPR000916">
    <property type="entry name" value="Bet_v_I/MLP"/>
</dbReference>
<dbReference type="EMBL" id="JARYMX010000188">
    <property type="protein sequence ID" value="KAJ9535592.1"/>
    <property type="molecule type" value="Genomic_DNA"/>
</dbReference>
<evidence type="ECO:0000259" key="2">
    <source>
        <dbReference type="Pfam" id="PF00407"/>
    </source>
</evidence>
<dbReference type="PANTHER" id="PTHR31213:SF64">
    <property type="entry name" value="PHYTOHORMONE-BINDING PROTEIN"/>
    <property type="match status" value="1"/>
</dbReference>
<protein>
    <recommendedName>
        <fullName evidence="2">Bet v I/Major latex protein domain-containing protein</fullName>
    </recommendedName>
</protein>
<dbReference type="GO" id="GO:0005634">
    <property type="term" value="C:nucleus"/>
    <property type="evidence" value="ECO:0007669"/>
    <property type="project" value="TreeGrafter"/>
</dbReference>
<keyword evidence="4" id="KW-1185">Reference proteome</keyword>
<dbReference type="GO" id="GO:0010427">
    <property type="term" value="F:abscisic acid binding"/>
    <property type="evidence" value="ECO:0007669"/>
    <property type="project" value="TreeGrafter"/>
</dbReference>
<gene>
    <name evidence="3" type="ORF">OSB04_un001270</name>
</gene>
<name>A0AA38VUS4_9ASTR</name>
<feature type="domain" description="Bet v I/Major latex protein" evidence="2">
    <location>
        <begin position="8"/>
        <end position="136"/>
    </location>
</feature>
<dbReference type="InterPro" id="IPR023393">
    <property type="entry name" value="START-like_dom_sf"/>
</dbReference>
<sequence length="151" mass="16781">MKEDTAQVRVSMPIGDLWKAMSSDITQMAPKVLRDFIAEVELLEGDGGHGSVLLFKFGPAVPKLIYQKEKIVELDESLHKIALEVLEGGHLDNGYSSYTTSFKLSAVEKAETFIDVKVLYETKPDHTHIPGGTIKGPIHYIKCLEKVLKID</sequence>
<dbReference type="GO" id="GO:0006952">
    <property type="term" value="P:defense response"/>
    <property type="evidence" value="ECO:0007669"/>
    <property type="project" value="InterPro"/>
</dbReference>
<dbReference type="GO" id="GO:0005737">
    <property type="term" value="C:cytoplasm"/>
    <property type="evidence" value="ECO:0007669"/>
    <property type="project" value="TreeGrafter"/>
</dbReference>
<evidence type="ECO:0000313" key="3">
    <source>
        <dbReference type="EMBL" id="KAJ9535592.1"/>
    </source>
</evidence>